<dbReference type="PANTHER" id="PTHR36832:SF1">
    <property type="entry name" value="SLR1174 PROTEIN"/>
    <property type="match status" value="1"/>
</dbReference>
<name>A0A7X6DPA3_9BACT</name>
<keyword evidence="3" id="KW-1185">Reference proteome</keyword>
<reference evidence="2 3" key="1">
    <citation type="journal article" date="2020" name="Nature">
        <title>Bacterial chemolithoautotrophy via manganese oxidation.</title>
        <authorList>
            <person name="Yu H."/>
            <person name="Leadbetter J.R."/>
        </authorList>
    </citation>
    <scope>NUCLEOTIDE SEQUENCE [LARGE SCALE GENOMIC DNA]</scope>
    <source>
        <strain evidence="2 3">Mn-1</strain>
    </source>
</reference>
<dbReference type="PANTHER" id="PTHR36832">
    <property type="entry name" value="SLR1174 PROTEIN-RELATED"/>
    <property type="match status" value="1"/>
</dbReference>
<feature type="transmembrane region" description="Helical" evidence="1">
    <location>
        <begin position="142"/>
        <end position="172"/>
    </location>
</feature>
<feature type="transmembrane region" description="Helical" evidence="1">
    <location>
        <begin position="228"/>
        <end position="246"/>
    </location>
</feature>
<dbReference type="Proteomes" id="UP000534783">
    <property type="component" value="Unassembled WGS sequence"/>
</dbReference>
<accession>A0A7X6DPA3</accession>
<dbReference type="Pfam" id="PF06182">
    <property type="entry name" value="ABC2_membrane_6"/>
    <property type="match status" value="1"/>
</dbReference>
<feature type="transmembrane region" description="Helical" evidence="1">
    <location>
        <begin position="108"/>
        <end position="130"/>
    </location>
</feature>
<evidence type="ECO:0000256" key="1">
    <source>
        <dbReference type="SAM" id="Phobius"/>
    </source>
</evidence>
<feature type="transmembrane region" description="Helical" evidence="1">
    <location>
        <begin position="61"/>
        <end position="78"/>
    </location>
</feature>
<keyword evidence="1" id="KW-0812">Transmembrane</keyword>
<keyword evidence="1" id="KW-1133">Transmembrane helix</keyword>
<dbReference type="EMBL" id="VTOW01000001">
    <property type="protein sequence ID" value="NKE70578.1"/>
    <property type="molecule type" value="Genomic_DNA"/>
</dbReference>
<comment type="caution">
    <text evidence="2">The sequence shown here is derived from an EMBL/GenBank/DDBJ whole genome shotgun (WGS) entry which is preliminary data.</text>
</comment>
<dbReference type="InterPro" id="IPR010390">
    <property type="entry name" value="ABC-2_transporter-like"/>
</dbReference>
<sequence length="262" mass="30205">MRKYWTVFWVNWQNALQYRGPTFISVLGNILRIGVLLYLWNAIYQSEGRLGDYSLPDLITYYLLQLIIGSAVLSYASWEIVDQIREGTFSSFLIRPVNYLHYWFTLNLSWKVFEGLMVAVGVGLLSFILIDYISIPSRPSTYLFFFLSLLLGMVLAFEFDFAIALLAFWLVQANAFKYMLQYVVFFFAGALLPLDLFPKAIEAIANVLPFRYLAFFPSQIFLEKEAHPVAGLIGALAWSVGLYLFLRFVLNRGIKRYEAVGH</sequence>
<feature type="transmembrane region" description="Helical" evidence="1">
    <location>
        <begin position="178"/>
        <end position="197"/>
    </location>
</feature>
<dbReference type="RefSeq" id="WP_168058819.1">
    <property type="nucleotide sequence ID" value="NZ_VTOW01000001.1"/>
</dbReference>
<protein>
    <recommendedName>
        <fullName evidence="4">ABC transporter permease</fullName>
    </recommendedName>
</protein>
<proteinExistence type="predicted"/>
<dbReference type="AlphaFoldDB" id="A0A7X6DPA3"/>
<organism evidence="2 3">
    <name type="scientific">Candidatus Manganitrophus noduliformans</name>
    <dbReference type="NCBI Taxonomy" id="2606439"/>
    <lineage>
        <taxon>Bacteria</taxon>
        <taxon>Pseudomonadati</taxon>
        <taxon>Nitrospirota</taxon>
        <taxon>Nitrospiria</taxon>
        <taxon>Candidatus Troglogloeales</taxon>
        <taxon>Candidatus Manganitrophaceae</taxon>
        <taxon>Candidatus Manganitrophus</taxon>
    </lineage>
</organism>
<gene>
    <name evidence="2" type="ORF">MNODULE_07500</name>
</gene>
<keyword evidence="1" id="KW-0472">Membrane</keyword>
<feature type="transmembrane region" description="Helical" evidence="1">
    <location>
        <begin position="20"/>
        <end position="40"/>
    </location>
</feature>
<evidence type="ECO:0000313" key="2">
    <source>
        <dbReference type="EMBL" id="NKE70578.1"/>
    </source>
</evidence>
<evidence type="ECO:0008006" key="4">
    <source>
        <dbReference type="Google" id="ProtNLM"/>
    </source>
</evidence>
<evidence type="ECO:0000313" key="3">
    <source>
        <dbReference type="Proteomes" id="UP000534783"/>
    </source>
</evidence>